<proteinExistence type="predicted"/>
<protein>
    <submittedName>
        <fullName evidence="1">Uncharacterized protein</fullName>
    </submittedName>
</protein>
<name>A0AAJ2EWV8_9HYPH</name>
<accession>A0AAJ2EWV8</accession>
<dbReference type="AlphaFoldDB" id="A0AAJ2EWV8"/>
<reference evidence="1" key="1">
    <citation type="submission" date="2023-08" db="EMBL/GenBank/DDBJ databases">
        <title>Functional and genomic diversity of the sorghum phyllosphere microbiome.</title>
        <authorList>
            <person name="Shade A."/>
        </authorList>
    </citation>
    <scope>NUCLEOTIDE SEQUENCE</scope>
    <source>
        <strain evidence="1">SORGH_AS_0974</strain>
    </source>
</reference>
<dbReference type="RefSeq" id="WP_309772258.1">
    <property type="nucleotide sequence ID" value="NZ_JAVIZC010000003.1"/>
</dbReference>
<gene>
    <name evidence="1" type="ORF">QE369_004234</name>
</gene>
<organism evidence="1 2">
    <name type="scientific">Agrobacterium larrymoorei</name>
    <dbReference type="NCBI Taxonomy" id="160699"/>
    <lineage>
        <taxon>Bacteria</taxon>
        <taxon>Pseudomonadati</taxon>
        <taxon>Pseudomonadota</taxon>
        <taxon>Alphaproteobacteria</taxon>
        <taxon>Hyphomicrobiales</taxon>
        <taxon>Rhizobiaceae</taxon>
        <taxon>Rhizobium/Agrobacterium group</taxon>
        <taxon>Agrobacterium</taxon>
    </lineage>
</organism>
<dbReference type="Proteomes" id="UP001255601">
    <property type="component" value="Unassembled WGS sequence"/>
</dbReference>
<evidence type="ECO:0000313" key="1">
    <source>
        <dbReference type="EMBL" id="MDR6104037.1"/>
    </source>
</evidence>
<evidence type="ECO:0000313" key="2">
    <source>
        <dbReference type="Proteomes" id="UP001255601"/>
    </source>
</evidence>
<dbReference type="EMBL" id="JAVIZC010000003">
    <property type="protein sequence ID" value="MDR6104037.1"/>
    <property type="molecule type" value="Genomic_DNA"/>
</dbReference>
<comment type="caution">
    <text evidence="1">The sequence shown here is derived from an EMBL/GenBank/DDBJ whole genome shotgun (WGS) entry which is preliminary data.</text>
</comment>
<sequence length="207" mass="22772">MLLESLTLDYVKTGGEMVGSSVLRRLLAKRAEVARGILVDRLAKGKANLKDLSEDDAAAIIYRYMRAAEEGAARMNLKLLADVIAGQDAKPGFYANDFLLWADVLSGLRHEEVVVLGLMHREANKQDYQVAQSGDFWLKCLGLLESERNVTPGESDNIAAALLRTGLVSILSGLYDMGHAYMPSPNLKKLAEMADLEAYYMEQPHVA</sequence>